<dbReference type="RefSeq" id="WP_130453270.1">
    <property type="nucleotide sequence ID" value="NZ_QYAG01000001.1"/>
</dbReference>
<dbReference type="GO" id="GO:0051903">
    <property type="term" value="F:S-(hydroxymethyl)glutathione dehydrogenase [NAD(P)+] activity"/>
    <property type="evidence" value="ECO:0007669"/>
    <property type="project" value="TreeGrafter"/>
</dbReference>
<keyword evidence="5" id="KW-0560">Oxidoreductase</keyword>
<evidence type="ECO:0000256" key="4">
    <source>
        <dbReference type="ARBA" id="ARBA00022833"/>
    </source>
</evidence>
<dbReference type="InterPro" id="IPR002328">
    <property type="entry name" value="ADH_Zn_CS"/>
</dbReference>
<reference evidence="9 10" key="1">
    <citation type="journal article" date="2015" name="Stand. Genomic Sci.">
        <title>Genomic Encyclopedia of Bacterial and Archaeal Type Strains, Phase III: the genomes of soil and plant-associated and newly described type strains.</title>
        <authorList>
            <person name="Whitman W.B."/>
            <person name="Woyke T."/>
            <person name="Klenk H.P."/>
            <person name="Zhou Y."/>
            <person name="Lilburn T.G."/>
            <person name="Beck B.J."/>
            <person name="De Vos P."/>
            <person name="Vandamme P."/>
            <person name="Eisen J.A."/>
            <person name="Garrity G."/>
            <person name="Hugenholtz P."/>
            <person name="Kyrpides N.C."/>
        </authorList>
    </citation>
    <scope>NUCLEOTIDE SEQUENCE [LARGE SCALE GENOMIC DNA]</scope>
    <source>
        <strain evidence="9 10">RF6</strain>
    </source>
</reference>
<dbReference type="OrthoDB" id="334894at2"/>
<dbReference type="SUPFAM" id="SSF51735">
    <property type="entry name" value="NAD(P)-binding Rossmann-fold domains"/>
    <property type="match status" value="1"/>
</dbReference>
<keyword evidence="4 7" id="KW-0862">Zinc</keyword>
<dbReference type="GO" id="GO:0005829">
    <property type="term" value="C:cytosol"/>
    <property type="evidence" value="ECO:0007669"/>
    <property type="project" value="TreeGrafter"/>
</dbReference>
<evidence type="ECO:0000256" key="6">
    <source>
        <dbReference type="ARBA" id="ARBA00023027"/>
    </source>
</evidence>
<evidence type="ECO:0000256" key="5">
    <source>
        <dbReference type="ARBA" id="ARBA00023002"/>
    </source>
</evidence>
<organism evidence="9 10">
    <name type="scientific">Leucobacter luti</name>
    <dbReference type="NCBI Taxonomy" id="340320"/>
    <lineage>
        <taxon>Bacteria</taxon>
        <taxon>Bacillati</taxon>
        <taxon>Actinomycetota</taxon>
        <taxon>Actinomycetes</taxon>
        <taxon>Micrococcales</taxon>
        <taxon>Microbacteriaceae</taxon>
        <taxon>Leucobacter</taxon>
    </lineage>
</organism>
<dbReference type="Gene3D" id="3.40.50.720">
    <property type="entry name" value="NAD(P)-binding Rossmann-like Domain"/>
    <property type="match status" value="1"/>
</dbReference>
<comment type="similarity">
    <text evidence="2 7">Belongs to the zinc-containing alcohol dehydrogenase family.</text>
</comment>
<feature type="domain" description="Enoyl reductase (ER)" evidence="8">
    <location>
        <begin position="13"/>
        <end position="366"/>
    </location>
</feature>
<dbReference type="InterPro" id="IPR011032">
    <property type="entry name" value="GroES-like_sf"/>
</dbReference>
<dbReference type="FunFam" id="3.40.50.720:FF:000003">
    <property type="entry name" value="S-(hydroxymethyl)glutathione dehydrogenase"/>
    <property type="match status" value="1"/>
</dbReference>
<comment type="cofactor">
    <cofactor evidence="1 7">
        <name>Zn(2+)</name>
        <dbReference type="ChEBI" id="CHEBI:29105"/>
    </cofactor>
</comment>
<protein>
    <submittedName>
        <fullName evidence="9">S-(Hydroxymethyl)glutathione dehydrogenase/alcohol dehydrogenase</fullName>
    </submittedName>
</protein>
<gene>
    <name evidence="9" type="ORF">EV139_1069</name>
</gene>
<comment type="caution">
    <text evidence="9">The sequence shown here is derived from an EMBL/GenBank/DDBJ whole genome shotgun (WGS) entry which is preliminary data.</text>
</comment>
<dbReference type="Pfam" id="PF00107">
    <property type="entry name" value="ADH_zinc_N"/>
    <property type="match status" value="1"/>
</dbReference>
<dbReference type="SMART" id="SM00829">
    <property type="entry name" value="PKS_ER"/>
    <property type="match status" value="1"/>
</dbReference>
<dbReference type="GO" id="GO:0008270">
    <property type="term" value="F:zinc ion binding"/>
    <property type="evidence" value="ECO:0007669"/>
    <property type="project" value="InterPro"/>
</dbReference>
<dbReference type="InterPro" id="IPR020843">
    <property type="entry name" value="ER"/>
</dbReference>
<dbReference type="GO" id="GO:0046294">
    <property type="term" value="P:formaldehyde catabolic process"/>
    <property type="evidence" value="ECO:0007669"/>
    <property type="project" value="TreeGrafter"/>
</dbReference>
<sequence>MNARTATAAVYRGAGPDVEITEITVAAPRRGEVLVEIRASGVCGSDRHVIDGEWHVPSPTVMGHEGAGIIVELGADVTGLAVGDHVSLVWNQACQRCVNCQSGKPWACTDLVSNDCVMPDGTTRLARGEEAVYPYLAVGSMSEYAVVPASAAIRMPSELPFEIAALISCSIHTGLGAVQNNARVSAGESSVVVGCGGVGLSIVMGLRLAGAHPIIAVDRNPEKLALALEAGATHALLADEHTAAQIQELTAGGADVAFEAIGNPRTIQQLPGHVRLGGRAVLVGMPPEDAPIPLDVLDLCYRGITVIASNYGGGVPARDFPRYAALYLDGRLPLDALVSHRISIHDVNEAFRVMRSGADARSVIVFEGANPATA</sequence>
<name>A0A4Q7U455_9MICO</name>
<evidence type="ECO:0000256" key="2">
    <source>
        <dbReference type="ARBA" id="ARBA00008072"/>
    </source>
</evidence>
<dbReference type="EMBL" id="SHKI01000003">
    <property type="protein sequence ID" value="RZT66942.1"/>
    <property type="molecule type" value="Genomic_DNA"/>
</dbReference>
<dbReference type="InterPro" id="IPR013154">
    <property type="entry name" value="ADH-like_N"/>
</dbReference>
<dbReference type="AlphaFoldDB" id="A0A4Q7U455"/>
<evidence type="ECO:0000259" key="8">
    <source>
        <dbReference type="SMART" id="SM00829"/>
    </source>
</evidence>
<proteinExistence type="inferred from homology"/>
<dbReference type="SUPFAM" id="SSF50129">
    <property type="entry name" value="GroES-like"/>
    <property type="match status" value="2"/>
</dbReference>
<dbReference type="InterPro" id="IPR036291">
    <property type="entry name" value="NAD(P)-bd_dom_sf"/>
</dbReference>
<dbReference type="PANTHER" id="PTHR43880">
    <property type="entry name" value="ALCOHOL DEHYDROGENASE"/>
    <property type="match status" value="1"/>
</dbReference>
<dbReference type="PROSITE" id="PS00059">
    <property type="entry name" value="ADH_ZINC"/>
    <property type="match status" value="1"/>
</dbReference>
<dbReference type="Pfam" id="PF08240">
    <property type="entry name" value="ADH_N"/>
    <property type="match status" value="1"/>
</dbReference>
<dbReference type="InterPro" id="IPR013149">
    <property type="entry name" value="ADH-like_C"/>
</dbReference>
<keyword evidence="6" id="KW-0520">NAD</keyword>
<dbReference type="Proteomes" id="UP000291832">
    <property type="component" value="Unassembled WGS sequence"/>
</dbReference>
<evidence type="ECO:0000256" key="1">
    <source>
        <dbReference type="ARBA" id="ARBA00001947"/>
    </source>
</evidence>
<evidence type="ECO:0000256" key="7">
    <source>
        <dbReference type="RuleBase" id="RU361277"/>
    </source>
</evidence>
<evidence type="ECO:0000313" key="10">
    <source>
        <dbReference type="Proteomes" id="UP000291832"/>
    </source>
</evidence>
<keyword evidence="3 7" id="KW-0479">Metal-binding</keyword>
<accession>A0A4Q7U455</accession>
<keyword evidence="10" id="KW-1185">Reference proteome</keyword>
<dbReference type="PANTHER" id="PTHR43880:SF12">
    <property type="entry name" value="ALCOHOL DEHYDROGENASE CLASS-3"/>
    <property type="match status" value="1"/>
</dbReference>
<dbReference type="Gene3D" id="3.90.180.10">
    <property type="entry name" value="Medium-chain alcohol dehydrogenases, catalytic domain"/>
    <property type="match status" value="1"/>
</dbReference>
<evidence type="ECO:0000256" key="3">
    <source>
        <dbReference type="ARBA" id="ARBA00022723"/>
    </source>
</evidence>
<evidence type="ECO:0000313" key="9">
    <source>
        <dbReference type="EMBL" id="RZT66942.1"/>
    </source>
</evidence>